<dbReference type="Pfam" id="PF06325">
    <property type="entry name" value="PrmA"/>
    <property type="match status" value="1"/>
</dbReference>
<evidence type="ECO:0008006" key="3">
    <source>
        <dbReference type="Google" id="ProtNLM"/>
    </source>
</evidence>
<dbReference type="Gene3D" id="2.70.160.11">
    <property type="entry name" value="Hnrnp arginine n-methyltransferase1"/>
    <property type="match status" value="1"/>
</dbReference>
<dbReference type="SUPFAM" id="SSF53335">
    <property type="entry name" value="S-adenosyl-L-methionine-dependent methyltransferases"/>
    <property type="match status" value="1"/>
</dbReference>
<dbReference type="InterPro" id="IPR025799">
    <property type="entry name" value="Arg_MeTrfase"/>
</dbReference>
<organism evidence="1 2">
    <name type="scientific">Ramlibacter terrae</name>
    <dbReference type="NCBI Taxonomy" id="2732511"/>
    <lineage>
        <taxon>Bacteria</taxon>
        <taxon>Pseudomonadati</taxon>
        <taxon>Pseudomonadota</taxon>
        <taxon>Betaproteobacteria</taxon>
        <taxon>Burkholderiales</taxon>
        <taxon>Comamonadaceae</taxon>
        <taxon>Ramlibacter</taxon>
    </lineage>
</organism>
<dbReference type="PANTHER" id="PTHR11006">
    <property type="entry name" value="PROTEIN ARGININE N-METHYLTRANSFERASE"/>
    <property type="match status" value="1"/>
</dbReference>
<dbReference type="CDD" id="cd02440">
    <property type="entry name" value="AdoMet_MTases"/>
    <property type="match status" value="1"/>
</dbReference>
<sequence>MTPESTVFEIGAGSGLLAMMAARLGARQVTTCEAVDLVAATAGKIVARNGYADRVTVLAKPSQAVQLGVDLPEPADILVHEIFSSELLGEHVLPAIEDARRRLLKPGGRILPSSASIMVALVGGDALGKNLHVGESFGFDRATSTRSTRSVGRCTAKTGAAAAQRRRRGLPLRFPEPGRVSPERKTLSVTATQEGLCYGLIQWIRIELGEGARFENHPSRPRAVSNWQHTIYGFDAPLQVRAGQVLAVQAMHDRSRPWFELSAR</sequence>
<proteinExistence type="predicted"/>
<gene>
    <name evidence="1" type="ORF">HK414_10465</name>
</gene>
<evidence type="ECO:0000313" key="1">
    <source>
        <dbReference type="EMBL" id="QJW84152.1"/>
    </source>
</evidence>
<reference evidence="1 2" key="1">
    <citation type="submission" date="2020-05" db="EMBL/GenBank/DDBJ databases">
        <title>Ramlibacter rhizophilus sp. nov., isolated from rhizosphere soil of national flower Mugunghwa from South Korea.</title>
        <authorList>
            <person name="Zheng-Fei Y."/>
            <person name="Huan T."/>
        </authorList>
    </citation>
    <scope>NUCLEOTIDE SEQUENCE [LARGE SCALE GENOMIC DNA]</scope>
    <source>
        <strain evidence="1 2">H242</strain>
    </source>
</reference>
<evidence type="ECO:0000313" key="2">
    <source>
        <dbReference type="Proteomes" id="UP000500826"/>
    </source>
</evidence>
<dbReference type="InterPro" id="IPR029063">
    <property type="entry name" value="SAM-dependent_MTases_sf"/>
</dbReference>
<accession>A0ABX6P3J3</accession>
<dbReference type="PANTHER" id="PTHR11006:SF4">
    <property type="entry name" value="PROTEIN ARGININE N-METHYLTRANSFERASE 7"/>
    <property type="match status" value="1"/>
</dbReference>
<protein>
    <recommendedName>
        <fullName evidence="3">Methyltransferase domain-containing protein</fullName>
    </recommendedName>
</protein>
<keyword evidence="2" id="KW-1185">Reference proteome</keyword>
<dbReference type="EMBL" id="CP053418">
    <property type="protein sequence ID" value="QJW84152.1"/>
    <property type="molecule type" value="Genomic_DNA"/>
</dbReference>
<name>A0ABX6P3J3_9BURK</name>
<dbReference type="PROSITE" id="PS51678">
    <property type="entry name" value="SAM_MT_PRMT"/>
    <property type="match status" value="1"/>
</dbReference>
<dbReference type="Proteomes" id="UP000500826">
    <property type="component" value="Chromosome"/>
</dbReference>
<dbReference type="Gene3D" id="3.40.50.150">
    <property type="entry name" value="Vaccinia Virus protein VP39"/>
    <property type="match status" value="1"/>
</dbReference>